<keyword evidence="3" id="KW-1185">Reference proteome</keyword>
<reference evidence="2 3" key="1">
    <citation type="journal article" date="2019" name="Sci. Data">
        <title>Hybrid genome assembly and annotation of Danionella translucida.</title>
        <authorList>
            <person name="Kadobianskyi M."/>
            <person name="Schulze L."/>
            <person name="Schuelke M."/>
            <person name="Judkewitz B."/>
        </authorList>
    </citation>
    <scope>NUCLEOTIDE SEQUENCE [LARGE SCALE GENOMIC DNA]</scope>
    <source>
        <strain evidence="2 3">Bolton</strain>
    </source>
</reference>
<evidence type="ECO:0000313" key="2">
    <source>
        <dbReference type="EMBL" id="TRY57696.1"/>
    </source>
</evidence>
<name>A0A553MWW6_9TELE</name>
<organism evidence="2 3">
    <name type="scientific">Danionella cerebrum</name>
    <dbReference type="NCBI Taxonomy" id="2873325"/>
    <lineage>
        <taxon>Eukaryota</taxon>
        <taxon>Metazoa</taxon>
        <taxon>Chordata</taxon>
        <taxon>Craniata</taxon>
        <taxon>Vertebrata</taxon>
        <taxon>Euteleostomi</taxon>
        <taxon>Actinopterygii</taxon>
        <taxon>Neopterygii</taxon>
        <taxon>Teleostei</taxon>
        <taxon>Ostariophysi</taxon>
        <taxon>Cypriniformes</taxon>
        <taxon>Danionidae</taxon>
        <taxon>Danioninae</taxon>
        <taxon>Danionella</taxon>
    </lineage>
</organism>
<dbReference type="Pfam" id="PF00087">
    <property type="entry name" value="Toxin_TOLIP"/>
    <property type="match status" value="1"/>
</dbReference>
<accession>A0A553MWW6</accession>
<evidence type="ECO:0000259" key="1">
    <source>
        <dbReference type="Pfam" id="PF00087"/>
    </source>
</evidence>
<dbReference type="Gene3D" id="2.10.60.10">
    <property type="entry name" value="CD59"/>
    <property type="match status" value="1"/>
</dbReference>
<dbReference type="InterPro" id="IPR035076">
    <property type="entry name" value="Toxin/TOLIP"/>
</dbReference>
<dbReference type="InterPro" id="IPR045860">
    <property type="entry name" value="Snake_toxin-like_sf"/>
</dbReference>
<dbReference type="EMBL" id="SRMA01027229">
    <property type="protein sequence ID" value="TRY57696.1"/>
    <property type="molecule type" value="Genomic_DNA"/>
</dbReference>
<comment type="caution">
    <text evidence="2">The sequence shown here is derived from an EMBL/GenBank/DDBJ whole genome shotgun (WGS) entry which is preliminary data.</text>
</comment>
<gene>
    <name evidence="2" type="ORF">DNTS_025917</name>
</gene>
<evidence type="ECO:0000313" key="3">
    <source>
        <dbReference type="Proteomes" id="UP000316079"/>
    </source>
</evidence>
<protein>
    <recommendedName>
        <fullName evidence="1">Snake toxin/toxin-like domain-containing protein</fullName>
    </recommendedName>
</protein>
<dbReference type="SUPFAM" id="SSF57302">
    <property type="entry name" value="Snake toxin-like"/>
    <property type="match status" value="1"/>
</dbReference>
<proteinExistence type="predicted"/>
<sequence>MRIPHDEDSPEHARPFHCRHTQSAVLCCSACQGDGLQCYTCVATNADECFKQGSSVCPAHADACSTITGPNSLMKSCAYKSFCDKSHMSNGEMKLECCYNDDCNGPHHSHSHGNHHNGAARLSSGPLSGPVLIMGVLLLRQALNTF</sequence>
<dbReference type="OrthoDB" id="10255048at2759"/>
<dbReference type="FunFam" id="2.10.60.10:FF:000037">
    <property type="entry name" value="Si:ch73-28h20.1"/>
    <property type="match status" value="1"/>
</dbReference>
<dbReference type="AlphaFoldDB" id="A0A553MWW6"/>
<dbReference type="Proteomes" id="UP000316079">
    <property type="component" value="Unassembled WGS sequence"/>
</dbReference>
<dbReference type="CDD" id="cd23553">
    <property type="entry name" value="TFP_LU_ECD_Ly6PGE"/>
    <property type="match status" value="1"/>
</dbReference>
<feature type="domain" description="Snake toxin/toxin-like" evidence="1">
    <location>
        <begin position="36"/>
        <end position="104"/>
    </location>
</feature>